<dbReference type="GO" id="GO:0022627">
    <property type="term" value="C:cytosolic small ribosomal subunit"/>
    <property type="evidence" value="ECO:0007669"/>
    <property type="project" value="TreeGrafter"/>
</dbReference>
<dbReference type="GO" id="GO:0003735">
    <property type="term" value="F:structural constituent of ribosome"/>
    <property type="evidence" value="ECO:0007669"/>
    <property type="project" value="InterPro"/>
</dbReference>
<dbReference type="EMBL" id="BARS01031273">
    <property type="protein sequence ID" value="GAG16329.1"/>
    <property type="molecule type" value="Genomic_DNA"/>
</dbReference>
<feature type="compositionally biased region" description="Basic residues" evidence="4">
    <location>
        <begin position="128"/>
        <end position="137"/>
    </location>
</feature>
<evidence type="ECO:0000313" key="5">
    <source>
        <dbReference type="EMBL" id="GAG16329.1"/>
    </source>
</evidence>
<dbReference type="InterPro" id="IPR014721">
    <property type="entry name" value="Ribsml_uS5_D2-typ_fold_subgr"/>
</dbReference>
<comment type="caution">
    <text evidence="5">The sequence shown here is derived from an EMBL/GenBank/DDBJ whole genome shotgun (WGS) entry which is preliminary data.</text>
</comment>
<dbReference type="PROSITE" id="PS00360">
    <property type="entry name" value="RIBOSOMAL_S9"/>
    <property type="match status" value="1"/>
</dbReference>
<dbReference type="Gene3D" id="3.30.230.10">
    <property type="match status" value="1"/>
</dbReference>
<dbReference type="AlphaFoldDB" id="X0VDS7"/>
<accession>X0VDS7</accession>
<sequence>LWIRKQLMTKVIARTIGRRKSAVARVQLESGKGNIVINKREFDDYFHREIHKKLLMEPLEAVGVAGQYDIKANVRGGGHSGQAGAVRLAIARALEKVNEDFRPALKQGGFLTRDAREVERKKYGQPGARKRFQFSKR</sequence>
<evidence type="ECO:0000256" key="1">
    <source>
        <dbReference type="ARBA" id="ARBA00005251"/>
    </source>
</evidence>
<name>X0VDS7_9ZZZZ</name>
<reference evidence="5" key="1">
    <citation type="journal article" date="2014" name="Front. Microbiol.">
        <title>High frequency of phylogenetically diverse reductive dehalogenase-homologous genes in deep subseafloor sedimentary metagenomes.</title>
        <authorList>
            <person name="Kawai M."/>
            <person name="Futagami T."/>
            <person name="Toyoda A."/>
            <person name="Takaki Y."/>
            <person name="Nishi S."/>
            <person name="Hori S."/>
            <person name="Arai W."/>
            <person name="Tsubouchi T."/>
            <person name="Morono Y."/>
            <person name="Uchiyama I."/>
            <person name="Ito T."/>
            <person name="Fujiyama A."/>
            <person name="Inagaki F."/>
            <person name="Takami H."/>
        </authorList>
    </citation>
    <scope>NUCLEOTIDE SEQUENCE</scope>
    <source>
        <strain evidence="5">Expedition CK06-06</strain>
    </source>
</reference>
<evidence type="ECO:0000256" key="3">
    <source>
        <dbReference type="ARBA" id="ARBA00023274"/>
    </source>
</evidence>
<dbReference type="NCBIfam" id="NF001099">
    <property type="entry name" value="PRK00132.1"/>
    <property type="match status" value="1"/>
</dbReference>
<dbReference type="GO" id="GO:0006412">
    <property type="term" value="P:translation"/>
    <property type="evidence" value="ECO:0007669"/>
    <property type="project" value="InterPro"/>
</dbReference>
<dbReference type="FunFam" id="3.30.230.10:FF:000001">
    <property type="entry name" value="30S ribosomal protein S9"/>
    <property type="match status" value="1"/>
</dbReference>
<keyword evidence="2" id="KW-0689">Ribosomal protein</keyword>
<protein>
    <recommendedName>
        <fullName evidence="6">30S ribosomal protein S9</fullName>
    </recommendedName>
</protein>
<dbReference type="HAMAP" id="MF_00532_B">
    <property type="entry name" value="Ribosomal_uS9_B"/>
    <property type="match status" value="1"/>
</dbReference>
<comment type="similarity">
    <text evidence="1">Belongs to the universal ribosomal protein uS9 family.</text>
</comment>
<dbReference type="InterPro" id="IPR020574">
    <property type="entry name" value="Ribosomal_uS9_CS"/>
</dbReference>
<dbReference type="Pfam" id="PF00380">
    <property type="entry name" value="Ribosomal_S9"/>
    <property type="match status" value="1"/>
</dbReference>
<evidence type="ECO:0000256" key="2">
    <source>
        <dbReference type="ARBA" id="ARBA00022980"/>
    </source>
</evidence>
<dbReference type="PANTHER" id="PTHR21569">
    <property type="entry name" value="RIBOSOMAL PROTEIN S9"/>
    <property type="match status" value="1"/>
</dbReference>
<dbReference type="InterPro" id="IPR023035">
    <property type="entry name" value="Ribosomal_uS9_bac/plastid"/>
</dbReference>
<dbReference type="SUPFAM" id="SSF54211">
    <property type="entry name" value="Ribosomal protein S5 domain 2-like"/>
    <property type="match status" value="1"/>
</dbReference>
<dbReference type="InterPro" id="IPR000754">
    <property type="entry name" value="Ribosomal_uS9"/>
</dbReference>
<gene>
    <name evidence="5" type="ORF">S01H1_48689</name>
</gene>
<feature type="non-terminal residue" evidence="5">
    <location>
        <position position="1"/>
    </location>
</feature>
<dbReference type="PANTHER" id="PTHR21569:SF1">
    <property type="entry name" value="SMALL RIBOSOMAL SUBUNIT PROTEIN US9M"/>
    <property type="match status" value="1"/>
</dbReference>
<proteinExistence type="inferred from homology"/>
<feature type="region of interest" description="Disordered" evidence="4">
    <location>
        <begin position="117"/>
        <end position="137"/>
    </location>
</feature>
<organism evidence="5">
    <name type="scientific">marine sediment metagenome</name>
    <dbReference type="NCBI Taxonomy" id="412755"/>
    <lineage>
        <taxon>unclassified sequences</taxon>
        <taxon>metagenomes</taxon>
        <taxon>ecological metagenomes</taxon>
    </lineage>
</organism>
<dbReference type="InterPro" id="IPR020568">
    <property type="entry name" value="Ribosomal_Su5_D2-typ_SF"/>
</dbReference>
<evidence type="ECO:0008006" key="6">
    <source>
        <dbReference type="Google" id="ProtNLM"/>
    </source>
</evidence>
<keyword evidence="3" id="KW-0687">Ribonucleoprotein</keyword>
<dbReference type="GO" id="GO:0003723">
    <property type="term" value="F:RNA binding"/>
    <property type="evidence" value="ECO:0007669"/>
    <property type="project" value="TreeGrafter"/>
</dbReference>
<evidence type="ECO:0000256" key="4">
    <source>
        <dbReference type="SAM" id="MobiDB-lite"/>
    </source>
</evidence>